<dbReference type="Gene3D" id="3.90.1340.10">
    <property type="entry name" value="Phage tail collar domain"/>
    <property type="match status" value="1"/>
</dbReference>
<dbReference type="SUPFAM" id="SSF88874">
    <property type="entry name" value="Receptor-binding domain of short tail fibre protein gp12"/>
    <property type="match status" value="1"/>
</dbReference>
<evidence type="ECO:0000313" key="3">
    <source>
        <dbReference type="Proteomes" id="UP000615760"/>
    </source>
</evidence>
<name>A0ABQ1JXR8_9FLAO</name>
<accession>A0ABQ1JXR8</accession>
<proteinExistence type="predicted"/>
<evidence type="ECO:0000313" key="2">
    <source>
        <dbReference type="EMBL" id="GGB81621.1"/>
    </source>
</evidence>
<dbReference type="Pfam" id="PF07484">
    <property type="entry name" value="Collar"/>
    <property type="match status" value="1"/>
</dbReference>
<dbReference type="EMBL" id="BMJE01000005">
    <property type="protein sequence ID" value="GGB81621.1"/>
    <property type="molecule type" value="Genomic_DNA"/>
</dbReference>
<protein>
    <submittedName>
        <fullName evidence="2">Microcystin dependent MdpB family protein</fullName>
    </submittedName>
</protein>
<reference evidence="3" key="1">
    <citation type="journal article" date="2019" name="Int. J. Syst. Evol. Microbiol.">
        <title>The Global Catalogue of Microorganisms (GCM) 10K type strain sequencing project: providing services to taxonomists for standard genome sequencing and annotation.</title>
        <authorList>
            <consortium name="The Broad Institute Genomics Platform"/>
            <consortium name="The Broad Institute Genome Sequencing Center for Infectious Disease"/>
            <person name="Wu L."/>
            <person name="Ma J."/>
        </authorList>
    </citation>
    <scope>NUCLEOTIDE SEQUENCE [LARGE SCALE GENOMIC DNA]</scope>
    <source>
        <strain evidence="3">CGMCC 1.15461</strain>
    </source>
</reference>
<comment type="caution">
    <text evidence="2">The sequence shown here is derived from an EMBL/GenBank/DDBJ whole genome shotgun (WGS) entry which is preliminary data.</text>
</comment>
<organism evidence="2 3">
    <name type="scientific">Flavobacterium suaedae</name>
    <dbReference type="NCBI Taxonomy" id="1767027"/>
    <lineage>
        <taxon>Bacteria</taxon>
        <taxon>Pseudomonadati</taxon>
        <taxon>Bacteroidota</taxon>
        <taxon>Flavobacteriia</taxon>
        <taxon>Flavobacteriales</taxon>
        <taxon>Flavobacteriaceae</taxon>
        <taxon>Flavobacterium</taxon>
    </lineage>
</organism>
<evidence type="ECO:0000259" key="1">
    <source>
        <dbReference type="Pfam" id="PF07484"/>
    </source>
</evidence>
<dbReference type="Proteomes" id="UP000615760">
    <property type="component" value="Unassembled WGS sequence"/>
</dbReference>
<feature type="domain" description="Phage tail collar" evidence="1">
    <location>
        <begin position="7"/>
        <end position="62"/>
    </location>
</feature>
<dbReference type="RefSeq" id="WP_188621359.1">
    <property type="nucleotide sequence ID" value="NZ_BMJE01000005.1"/>
</dbReference>
<keyword evidence="3" id="KW-1185">Reference proteome</keyword>
<dbReference type="InterPro" id="IPR011083">
    <property type="entry name" value="Phage_tail_collar_dom"/>
</dbReference>
<sequence length="200" mass="20723">MLEDYIGTIQAFGFNFPPRGWAFCDGQLLAISSNTALFSLLGTTFGGDGRTTFGLPDLRGRSMVHVGNGPGLDVVHWGEKGGRDSVTLTSANLPAHNHAIINGTGPGMVSVHTATVVNVGTGVVLNEPDNGNYPFAAGGSTPNIYVEDAPGTDYVGGVTSESMISGSTASAGASYPIDIRNPFLGVYVSICMYGVYPSRS</sequence>
<gene>
    <name evidence="2" type="ORF">GCM10007424_22170</name>
</gene>
<dbReference type="InterPro" id="IPR037053">
    <property type="entry name" value="Phage_tail_collar_dom_sf"/>
</dbReference>